<dbReference type="PANTHER" id="PTHR45641:SF1">
    <property type="entry name" value="AAA+ ATPASE DOMAIN-CONTAINING PROTEIN"/>
    <property type="match status" value="1"/>
</dbReference>
<accession>A0A815N4H9</accession>
<gene>
    <name evidence="5" type="ORF">EDS130_LOCUS39638</name>
    <name evidence="4" type="ORF">XAT740_LOCUS35563</name>
</gene>
<dbReference type="PROSITE" id="PS50005">
    <property type="entry name" value="TPR"/>
    <property type="match status" value="3"/>
</dbReference>
<feature type="repeat" description="TPR" evidence="3">
    <location>
        <begin position="181"/>
        <end position="214"/>
    </location>
</feature>
<evidence type="ECO:0000256" key="1">
    <source>
        <dbReference type="ARBA" id="ARBA00022737"/>
    </source>
</evidence>
<dbReference type="EMBL" id="CAJNOR010003574">
    <property type="protein sequence ID" value="CAF1427051.1"/>
    <property type="molecule type" value="Genomic_DNA"/>
</dbReference>
<evidence type="ECO:0000313" key="6">
    <source>
        <dbReference type="Proteomes" id="UP000663828"/>
    </source>
</evidence>
<feature type="repeat" description="TPR" evidence="3">
    <location>
        <begin position="98"/>
        <end position="131"/>
    </location>
</feature>
<evidence type="ECO:0000256" key="3">
    <source>
        <dbReference type="PROSITE-ProRule" id="PRU00339"/>
    </source>
</evidence>
<feature type="repeat" description="TPR" evidence="3">
    <location>
        <begin position="139"/>
        <end position="172"/>
    </location>
</feature>
<dbReference type="Proteomes" id="UP000663828">
    <property type="component" value="Unassembled WGS sequence"/>
</dbReference>
<dbReference type="PANTHER" id="PTHR45641">
    <property type="entry name" value="TETRATRICOPEPTIDE REPEAT PROTEIN (AFU_ORTHOLOGUE AFUA_6G03870)"/>
    <property type="match status" value="1"/>
</dbReference>
<protein>
    <submittedName>
        <fullName evidence="4">Uncharacterized protein</fullName>
    </submittedName>
</protein>
<sequence>MSSATIAAVPVSDEQKKNDFFTPGDWLYWTCKFQEARQHFQTAQQQLFLNDSDLIRCYKSIGAVEVQLKNYDDAISTYQKQLNKLNECHSLDKLQQIITCYISIGKVYWLKQQYDQAIAYHQQALELIQSDVDSTINLSVIHQNLGNIYTNTKQFDLAYEHFQKALQIDGLHLPKNHPKIAQTYANMALMYQSKQDYQNALIYFERACEIFLNTFSKTHVSVEKLRKAIRAIEFSPSLQVNTYYLFPAYDLQFISKQPVNSSDILTLNNMTIVWLDEHIGLDENCRDLKNEFRRITNSFKMVDSVESCRQCLPYIKNRKVFFIIQGKHVKEIIPHIVQIMSPEMKPVVYVFCLHISHLNEWAQEQEYIMEGGMFNHEKDLLAKLTSDVKKYIQQQSEEKTTFFEQFNQIFDHCCRVIEKIASRHSTNIDENAPVAMVTH</sequence>
<dbReference type="InterPro" id="IPR011990">
    <property type="entry name" value="TPR-like_helical_dom_sf"/>
</dbReference>
<dbReference type="SMART" id="SM00028">
    <property type="entry name" value="TPR"/>
    <property type="match status" value="4"/>
</dbReference>
<dbReference type="InterPro" id="IPR019734">
    <property type="entry name" value="TPR_rpt"/>
</dbReference>
<keyword evidence="2 3" id="KW-0802">TPR repeat</keyword>
<dbReference type="Proteomes" id="UP000663852">
    <property type="component" value="Unassembled WGS sequence"/>
</dbReference>
<dbReference type="EMBL" id="CAJNOJ010000450">
    <property type="protein sequence ID" value="CAF1452915.1"/>
    <property type="molecule type" value="Genomic_DNA"/>
</dbReference>
<evidence type="ECO:0000313" key="5">
    <source>
        <dbReference type="EMBL" id="CAF1452915.1"/>
    </source>
</evidence>
<dbReference type="SUPFAM" id="SSF81901">
    <property type="entry name" value="HCP-like"/>
    <property type="match status" value="1"/>
</dbReference>
<evidence type="ECO:0000313" key="4">
    <source>
        <dbReference type="EMBL" id="CAF1427051.1"/>
    </source>
</evidence>
<dbReference type="Pfam" id="PF13424">
    <property type="entry name" value="TPR_12"/>
    <property type="match status" value="2"/>
</dbReference>
<proteinExistence type="predicted"/>
<keyword evidence="6" id="KW-1185">Reference proteome</keyword>
<comment type="caution">
    <text evidence="4">The sequence shown here is derived from an EMBL/GenBank/DDBJ whole genome shotgun (WGS) entry which is preliminary data.</text>
</comment>
<organism evidence="4 6">
    <name type="scientific">Adineta ricciae</name>
    <name type="common">Rotifer</name>
    <dbReference type="NCBI Taxonomy" id="249248"/>
    <lineage>
        <taxon>Eukaryota</taxon>
        <taxon>Metazoa</taxon>
        <taxon>Spiralia</taxon>
        <taxon>Gnathifera</taxon>
        <taxon>Rotifera</taxon>
        <taxon>Eurotatoria</taxon>
        <taxon>Bdelloidea</taxon>
        <taxon>Adinetida</taxon>
        <taxon>Adinetidae</taxon>
        <taxon>Adineta</taxon>
    </lineage>
</organism>
<evidence type="ECO:0000256" key="2">
    <source>
        <dbReference type="ARBA" id="ARBA00022803"/>
    </source>
</evidence>
<dbReference type="OrthoDB" id="1658288at2759"/>
<keyword evidence="1" id="KW-0677">Repeat</keyword>
<dbReference type="AlphaFoldDB" id="A0A815N4H9"/>
<dbReference type="Gene3D" id="1.25.40.10">
    <property type="entry name" value="Tetratricopeptide repeat domain"/>
    <property type="match status" value="2"/>
</dbReference>
<reference evidence="4" key="1">
    <citation type="submission" date="2021-02" db="EMBL/GenBank/DDBJ databases">
        <authorList>
            <person name="Nowell W R."/>
        </authorList>
    </citation>
    <scope>NUCLEOTIDE SEQUENCE</scope>
</reference>
<name>A0A815N4H9_ADIRI</name>